<comment type="caution">
    <text evidence="2">The sequence shown here is derived from an EMBL/GenBank/DDBJ whole genome shotgun (WGS) entry which is preliminary data.</text>
</comment>
<sequence>MDNANDSDSYNSVDLDDQSAKEQDTMVVDYLEVGVDMYNYFKREVEVKAGSKGTPQKEMQYTRAVARRKCELK</sequence>
<evidence type="ECO:0000256" key="1">
    <source>
        <dbReference type="SAM" id="MobiDB-lite"/>
    </source>
</evidence>
<dbReference type="EMBL" id="LSRQ01002654">
    <property type="protein sequence ID" value="OAY73617.1"/>
    <property type="molecule type" value="Genomic_DNA"/>
</dbReference>
<name>A0A199V936_ANACO</name>
<evidence type="ECO:0000313" key="3">
    <source>
        <dbReference type="Proteomes" id="UP000092600"/>
    </source>
</evidence>
<dbReference type="AlphaFoldDB" id="A0A199V936"/>
<feature type="compositionally biased region" description="Polar residues" evidence="1">
    <location>
        <begin position="1"/>
        <end position="12"/>
    </location>
</feature>
<dbReference type="Proteomes" id="UP000092600">
    <property type="component" value="Unassembled WGS sequence"/>
</dbReference>
<organism evidence="2 3">
    <name type="scientific">Ananas comosus</name>
    <name type="common">Pineapple</name>
    <name type="synonym">Ananas ananas</name>
    <dbReference type="NCBI Taxonomy" id="4615"/>
    <lineage>
        <taxon>Eukaryota</taxon>
        <taxon>Viridiplantae</taxon>
        <taxon>Streptophyta</taxon>
        <taxon>Embryophyta</taxon>
        <taxon>Tracheophyta</taxon>
        <taxon>Spermatophyta</taxon>
        <taxon>Magnoliopsida</taxon>
        <taxon>Liliopsida</taxon>
        <taxon>Poales</taxon>
        <taxon>Bromeliaceae</taxon>
        <taxon>Bromelioideae</taxon>
        <taxon>Ananas</taxon>
    </lineage>
</organism>
<proteinExistence type="predicted"/>
<gene>
    <name evidence="2" type="ORF">ACMD2_13591</name>
</gene>
<protein>
    <submittedName>
        <fullName evidence="2">Uncharacterized protein</fullName>
    </submittedName>
</protein>
<reference evidence="2 3" key="1">
    <citation type="journal article" date="2016" name="DNA Res.">
        <title>The draft genome of MD-2 pineapple using hybrid error correction of long reads.</title>
        <authorList>
            <person name="Redwan R.M."/>
            <person name="Saidin A."/>
            <person name="Kumar S.V."/>
        </authorList>
    </citation>
    <scope>NUCLEOTIDE SEQUENCE [LARGE SCALE GENOMIC DNA]</scope>
    <source>
        <strain evidence="3">cv. MD2</strain>
        <tissue evidence="2">Leaf</tissue>
    </source>
</reference>
<evidence type="ECO:0000313" key="2">
    <source>
        <dbReference type="EMBL" id="OAY73617.1"/>
    </source>
</evidence>
<feature type="region of interest" description="Disordered" evidence="1">
    <location>
        <begin position="1"/>
        <end position="21"/>
    </location>
</feature>
<accession>A0A199V936</accession>